<dbReference type="PANTHER" id="PTHR43790">
    <property type="entry name" value="CARBOHYDRATE TRANSPORT ATP-BINDING PROTEIN MG119-RELATED"/>
    <property type="match status" value="1"/>
</dbReference>
<dbReference type="SUPFAM" id="SSF52540">
    <property type="entry name" value="P-loop containing nucleoside triphosphate hydrolases"/>
    <property type="match status" value="2"/>
</dbReference>
<dbReference type="PANTHER" id="PTHR43790:SF3">
    <property type="entry name" value="D-ALLOSE IMPORT ATP-BINDING PROTEIN ALSA-RELATED"/>
    <property type="match status" value="1"/>
</dbReference>
<evidence type="ECO:0000313" key="12">
    <source>
        <dbReference type="EMBL" id="EDQ34927.2"/>
    </source>
</evidence>
<comment type="caution">
    <text evidence="12">The sequence shown here is derived from an EMBL/GenBank/DDBJ whole genome shotgun (WGS) entry which is preliminary data.</text>
</comment>
<evidence type="ECO:0000256" key="4">
    <source>
        <dbReference type="ARBA" id="ARBA00022475"/>
    </source>
</evidence>
<gene>
    <name evidence="12" type="ORF">HPDFL43_01980</name>
</gene>
<dbReference type="GO" id="GO:0005524">
    <property type="term" value="F:ATP binding"/>
    <property type="evidence" value="ECO:0007669"/>
    <property type="project" value="UniProtKB-KW"/>
</dbReference>
<keyword evidence="10" id="KW-0472">Membrane</keyword>
<dbReference type="InterPro" id="IPR003439">
    <property type="entry name" value="ABC_transporter-like_ATP-bd"/>
</dbReference>
<feature type="domain" description="ABC transporter" evidence="11">
    <location>
        <begin position="255"/>
        <end position="498"/>
    </location>
</feature>
<dbReference type="CDD" id="cd03216">
    <property type="entry name" value="ABC_Carb_Monos_I"/>
    <property type="match status" value="1"/>
</dbReference>
<evidence type="ECO:0000256" key="3">
    <source>
        <dbReference type="ARBA" id="ARBA00022448"/>
    </source>
</evidence>
<evidence type="ECO:0000256" key="7">
    <source>
        <dbReference type="ARBA" id="ARBA00022741"/>
    </source>
</evidence>
<keyword evidence="12" id="KW-0378">Hydrolase</keyword>
<organism evidence="12 13">
    <name type="scientific">Hoeflea phototrophica (strain DSM 17068 / NCIMB 14078 / DFL-43)</name>
    <dbReference type="NCBI Taxonomy" id="411684"/>
    <lineage>
        <taxon>Bacteria</taxon>
        <taxon>Pseudomonadati</taxon>
        <taxon>Pseudomonadota</taxon>
        <taxon>Alphaproteobacteria</taxon>
        <taxon>Hyphomicrobiales</taxon>
        <taxon>Rhizobiaceae</taxon>
        <taxon>Hoeflea</taxon>
    </lineage>
</organism>
<dbReference type="Gene3D" id="3.40.50.300">
    <property type="entry name" value="P-loop containing nucleotide triphosphate hydrolases"/>
    <property type="match status" value="2"/>
</dbReference>
<dbReference type="PROSITE" id="PS50893">
    <property type="entry name" value="ABC_TRANSPORTER_2"/>
    <property type="match status" value="2"/>
</dbReference>
<dbReference type="FunFam" id="3.40.50.300:FF:000127">
    <property type="entry name" value="Ribose import ATP-binding protein RbsA"/>
    <property type="match status" value="1"/>
</dbReference>
<dbReference type="EMBL" id="ABIA03000002">
    <property type="protein sequence ID" value="EDQ34927.2"/>
    <property type="molecule type" value="Genomic_DNA"/>
</dbReference>
<keyword evidence="5 12" id="KW-0762">Sugar transport</keyword>
<dbReference type="CDD" id="cd03215">
    <property type="entry name" value="ABC_Carb_Monos_II"/>
    <property type="match status" value="1"/>
</dbReference>
<evidence type="ECO:0000256" key="1">
    <source>
        <dbReference type="ARBA" id="ARBA00004202"/>
    </source>
</evidence>
<dbReference type="EC" id="3.6.3.17" evidence="12"/>
<dbReference type="eggNOG" id="COG1129">
    <property type="taxonomic scope" value="Bacteria"/>
</dbReference>
<dbReference type="SMART" id="SM00382">
    <property type="entry name" value="AAA"/>
    <property type="match status" value="2"/>
</dbReference>
<evidence type="ECO:0000313" key="13">
    <source>
        <dbReference type="Proteomes" id="UP000004291"/>
    </source>
</evidence>
<dbReference type="OrthoDB" id="9805029at2"/>
<dbReference type="GO" id="GO:0005886">
    <property type="term" value="C:plasma membrane"/>
    <property type="evidence" value="ECO:0007669"/>
    <property type="project" value="UniProtKB-SubCell"/>
</dbReference>
<evidence type="ECO:0000256" key="10">
    <source>
        <dbReference type="ARBA" id="ARBA00023136"/>
    </source>
</evidence>
<evidence type="ECO:0000256" key="6">
    <source>
        <dbReference type="ARBA" id="ARBA00022737"/>
    </source>
</evidence>
<keyword evidence="4" id="KW-1003">Cell membrane</keyword>
<dbReference type="STRING" id="411684.HPDFL43_01980"/>
<dbReference type="InterPro" id="IPR027417">
    <property type="entry name" value="P-loop_NTPase"/>
</dbReference>
<keyword evidence="9" id="KW-1278">Translocase</keyword>
<sequence length="507" mass="54719">MEAATPLWEFVDVSKTYPGVLANDRVCIKLLPGSIHGLLGENGCGKSTMIKTLSGVQQPDSGEILYNGKAVQIADPQAARDFGIATVFQEFSIVPTLSVGENIFLGNMPRSRFGVIDWAKVQNDAAAVLTEMDVDISPDAITGTLSVGEQQLVEIAKAIAMNARMIILDEPTAALGEDEIERLHQLLRAMRDRGTAILYVSHRLDEVERIVDEVTILRNGRVVRASGETGINVSEIVSAMVGEDISDHYPKERNASSEVVLEAQGLATRAGVTDTSFTLRRGEVLGLGGVLGSGRTEIARALFGTDNLTAGQILLRGEPVKFRREIDAIRAGLGLVPENRKSDGLFFNFRASGNITAAALGGLARFGVLNLRAEERATQDLIRDLEISTQAEEKTVNFLSGGNQQKIVIARWLFSDADILILDEPTQGIDIGAKIAVYRLINKLTGAGKSIILISSDHDELLAMSDRIAVVQHGAIKRTVEASELSHDDLVRASAEPISTRTEEVFA</sequence>
<proteinExistence type="inferred from homology"/>
<dbReference type="InterPro" id="IPR050107">
    <property type="entry name" value="ABC_carbohydrate_import_ATPase"/>
</dbReference>
<accession>A9D052</accession>
<comment type="subcellular location">
    <subcellularLocation>
        <location evidence="1">Cell membrane</location>
        <topology evidence="1">Peripheral membrane protein</topology>
    </subcellularLocation>
</comment>
<evidence type="ECO:0000259" key="11">
    <source>
        <dbReference type="PROSITE" id="PS50893"/>
    </source>
</evidence>
<keyword evidence="6" id="KW-0677">Repeat</keyword>
<keyword evidence="3" id="KW-0813">Transport</keyword>
<dbReference type="Proteomes" id="UP000004291">
    <property type="component" value="Chromosome"/>
</dbReference>
<name>A9D052_HOEPD</name>
<feature type="domain" description="ABC transporter" evidence="11">
    <location>
        <begin position="8"/>
        <end position="244"/>
    </location>
</feature>
<dbReference type="InterPro" id="IPR017871">
    <property type="entry name" value="ABC_transporter-like_CS"/>
</dbReference>
<dbReference type="GO" id="GO:0016887">
    <property type="term" value="F:ATP hydrolysis activity"/>
    <property type="evidence" value="ECO:0007669"/>
    <property type="project" value="InterPro"/>
</dbReference>
<dbReference type="InterPro" id="IPR003593">
    <property type="entry name" value="AAA+_ATPase"/>
</dbReference>
<keyword evidence="8" id="KW-0067">ATP-binding</keyword>
<protein>
    <submittedName>
        <fullName evidence="12">ABC-type sugar transport system, ATPase component</fullName>
        <ecNumber evidence="12">3.6.3.17</ecNumber>
    </submittedName>
</protein>
<evidence type="ECO:0000256" key="5">
    <source>
        <dbReference type="ARBA" id="ARBA00022597"/>
    </source>
</evidence>
<evidence type="ECO:0000256" key="8">
    <source>
        <dbReference type="ARBA" id="ARBA00022840"/>
    </source>
</evidence>
<reference evidence="12 13" key="1">
    <citation type="submission" date="2007-10" db="EMBL/GenBank/DDBJ databases">
        <authorList>
            <person name="Wagner-Dobler I."/>
            <person name="Ferriera S."/>
            <person name="Johnson J."/>
            <person name="Kravitz S."/>
            <person name="Beeson K."/>
            <person name="Sutton G."/>
            <person name="Rogers Y.-H."/>
            <person name="Friedman R."/>
            <person name="Frazier M."/>
            <person name="Venter J.C."/>
        </authorList>
    </citation>
    <scope>NUCLEOTIDE SEQUENCE [LARGE SCALE GENOMIC DNA]</scope>
    <source>
        <strain evidence="12 13">DFL-43</strain>
    </source>
</reference>
<keyword evidence="13" id="KW-1185">Reference proteome</keyword>
<dbReference type="PROSITE" id="PS00211">
    <property type="entry name" value="ABC_TRANSPORTER_1"/>
    <property type="match status" value="2"/>
</dbReference>
<evidence type="ECO:0000256" key="2">
    <source>
        <dbReference type="ARBA" id="ARBA00005417"/>
    </source>
</evidence>
<dbReference type="HOGENOM" id="CLU_000604_92_3_5"/>
<reference evidence="12 13" key="2">
    <citation type="submission" date="2012-06" db="EMBL/GenBank/DDBJ databases">
        <authorList>
            <person name="Fiebig A."/>
        </authorList>
    </citation>
    <scope>NUCLEOTIDE SEQUENCE [LARGE SCALE GENOMIC DNA]</scope>
    <source>
        <strain evidence="12 13">DFL-43</strain>
    </source>
</reference>
<dbReference type="AlphaFoldDB" id="A9D052"/>
<keyword evidence="7" id="KW-0547">Nucleotide-binding</keyword>
<dbReference type="Pfam" id="PF00005">
    <property type="entry name" value="ABC_tran"/>
    <property type="match status" value="2"/>
</dbReference>
<evidence type="ECO:0000256" key="9">
    <source>
        <dbReference type="ARBA" id="ARBA00022967"/>
    </source>
</evidence>
<comment type="similarity">
    <text evidence="2">Belongs to the ABC transporter superfamily.</text>
</comment>